<dbReference type="GO" id="GO:0005524">
    <property type="term" value="F:ATP binding"/>
    <property type="evidence" value="ECO:0007669"/>
    <property type="project" value="InterPro"/>
</dbReference>
<gene>
    <name evidence="1" type="ORF">UFOPK1495_00946</name>
</gene>
<proteinExistence type="predicted"/>
<dbReference type="AlphaFoldDB" id="A0A6J6CM19"/>
<sequence>MTTTLSEAESKTLLSRFGVKFLPEALVVSPAEAILFAEDFAAPMALKLCGSNIAHKSERGLVHLGVVGSDAISRSCQELLDAARPEDNAIGVLIAPMASGLREFIAGIAIDPVFGPTVVFGIGGVLAEAIADVTVRLAPLRRHDAIDMLQSLRSQSLFGPFRGEPAVNIDALADLLCALSSAASAIDGLVSIDLNPVMIVDGLPVALDALVEMSSEVTAS</sequence>
<dbReference type="SUPFAM" id="SSF56059">
    <property type="entry name" value="Glutathione synthetase ATP-binding domain-like"/>
    <property type="match status" value="1"/>
</dbReference>
<dbReference type="Gene3D" id="3.30.1490.20">
    <property type="entry name" value="ATP-grasp fold, A domain"/>
    <property type="match status" value="1"/>
</dbReference>
<dbReference type="Gene3D" id="3.30.470.20">
    <property type="entry name" value="ATP-grasp fold, B domain"/>
    <property type="match status" value="1"/>
</dbReference>
<protein>
    <submittedName>
        <fullName evidence="1">Unannotated protein</fullName>
    </submittedName>
</protein>
<reference evidence="1" key="1">
    <citation type="submission" date="2020-05" db="EMBL/GenBank/DDBJ databases">
        <authorList>
            <person name="Chiriac C."/>
            <person name="Salcher M."/>
            <person name="Ghai R."/>
            <person name="Kavagutti S V."/>
        </authorList>
    </citation>
    <scope>NUCLEOTIDE SEQUENCE</scope>
</reference>
<organism evidence="1">
    <name type="scientific">freshwater metagenome</name>
    <dbReference type="NCBI Taxonomy" id="449393"/>
    <lineage>
        <taxon>unclassified sequences</taxon>
        <taxon>metagenomes</taxon>
        <taxon>ecological metagenomes</taxon>
    </lineage>
</organism>
<accession>A0A6J6CM19</accession>
<dbReference type="Pfam" id="PF13549">
    <property type="entry name" value="ATP-grasp_5"/>
    <property type="match status" value="1"/>
</dbReference>
<dbReference type="InterPro" id="IPR013815">
    <property type="entry name" value="ATP_grasp_subdomain_1"/>
</dbReference>
<evidence type="ECO:0000313" key="1">
    <source>
        <dbReference type="EMBL" id="CAB4552165.1"/>
    </source>
</evidence>
<dbReference type="EMBL" id="CAEZSU010000090">
    <property type="protein sequence ID" value="CAB4552165.1"/>
    <property type="molecule type" value="Genomic_DNA"/>
</dbReference>
<dbReference type="PANTHER" id="PTHR42793:SF1">
    <property type="entry name" value="PEPTIDYL-LYSINE N-ACETYLTRANSFERASE PATZ"/>
    <property type="match status" value="1"/>
</dbReference>
<dbReference type="PANTHER" id="PTHR42793">
    <property type="entry name" value="COA BINDING DOMAIN CONTAINING PROTEIN"/>
    <property type="match status" value="1"/>
</dbReference>
<name>A0A6J6CM19_9ZZZZ</name>